<protein>
    <submittedName>
        <fullName evidence="2">Nucleotidyltransferase</fullName>
    </submittedName>
</protein>
<comment type="caution">
    <text evidence="2">The sequence shown here is derived from an EMBL/GenBank/DDBJ whole genome shotgun (WGS) entry which is preliminary data.</text>
</comment>
<sequence>MHVNTIEAFLEALVKELEVPEHRYEQAQTSYTSLGEWLHRPESTVRRYDPQVYCQGSFRLGTAIRPHTDAEEYDVDSVVELRSLTKRDKTQQQLKAMLGVEIKAYHDAKGMEKPVREGNRCWVLDYADGAQFHMDVVPAVPNTEQQRSLLEARMLDTRWASTAISITDKREPNYWVLSEDWPRSNPKGYSNWFASRQAVVFERRKRAILETMQKQGFRASVEDLPDFKVKTPLQSAIMILKRHRDNMFARDLDMRPISIIITTLAAHAYENQDTISSALFAILDRMDQFIVRDGRKYIIANPTDPFENFADKWEREPQKAEAFFDWLRQARADFRAAALATTYKDMSDAVYQRMGYRAATGAVDRLTGGSRLLRAATGASAVGAGTVAAPSFANADRRPTTPKGYA</sequence>
<dbReference type="EMBL" id="WIEZ01000007">
    <property type="protein sequence ID" value="NKM46052.1"/>
    <property type="molecule type" value="Genomic_DNA"/>
</dbReference>
<gene>
    <name evidence="2" type="ORF">GFL91_13835</name>
</gene>
<dbReference type="CDD" id="cd05400">
    <property type="entry name" value="NT_2-5OAS_ClassI-CCAase"/>
    <property type="match status" value="1"/>
</dbReference>
<dbReference type="GO" id="GO:0051607">
    <property type="term" value="P:defense response to virus"/>
    <property type="evidence" value="ECO:0007669"/>
    <property type="project" value="UniProtKB-KW"/>
</dbReference>
<evidence type="ECO:0000256" key="1">
    <source>
        <dbReference type="ARBA" id="ARBA00023118"/>
    </source>
</evidence>
<keyword evidence="2" id="KW-0808">Transferase</keyword>
<accession>A0A8I2GTM0</accession>
<evidence type="ECO:0000313" key="3">
    <source>
        <dbReference type="Proteomes" id="UP000662259"/>
    </source>
</evidence>
<name>A0A8I2GTM0_RHILV</name>
<dbReference type="Proteomes" id="UP000662259">
    <property type="component" value="Unassembled WGS sequence"/>
</dbReference>
<reference evidence="2" key="1">
    <citation type="submission" date="2019-10" db="EMBL/GenBank/DDBJ databases">
        <title>Rhizobium leguminosarum symbiovar viciae collection.</title>
        <authorList>
            <person name="Boivin S."/>
            <person name="Lepetit M."/>
        </authorList>
    </citation>
    <scope>NUCLEOTIDE SEQUENCE</scope>
    <source>
        <strain evidence="2">L143</strain>
    </source>
</reference>
<organism evidence="2 3">
    <name type="scientific">Rhizobium leguminosarum bv. viciae</name>
    <dbReference type="NCBI Taxonomy" id="387"/>
    <lineage>
        <taxon>Bacteria</taxon>
        <taxon>Pseudomonadati</taxon>
        <taxon>Pseudomonadota</taxon>
        <taxon>Alphaproteobacteria</taxon>
        <taxon>Hyphomicrobiales</taxon>
        <taxon>Rhizobiaceae</taxon>
        <taxon>Rhizobium/Agrobacterium group</taxon>
        <taxon>Rhizobium</taxon>
    </lineage>
</organism>
<dbReference type="Pfam" id="PF18144">
    <property type="entry name" value="SMODS"/>
    <property type="match status" value="1"/>
</dbReference>
<dbReference type="AlphaFoldDB" id="A0A8I2GTM0"/>
<evidence type="ECO:0000313" key="2">
    <source>
        <dbReference type="EMBL" id="NKM46052.1"/>
    </source>
</evidence>
<proteinExistence type="predicted"/>
<dbReference type="GO" id="GO:0016779">
    <property type="term" value="F:nucleotidyltransferase activity"/>
    <property type="evidence" value="ECO:0007669"/>
    <property type="project" value="InterPro"/>
</dbReference>
<keyword evidence="1" id="KW-0051">Antiviral defense</keyword>
<dbReference type="InterPro" id="IPR006116">
    <property type="entry name" value="NT_2-5OAS_ClassI-CCAase"/>
</dbReference>